<sequence length="190" mass="21495">MITRKLTLVVMLLVSMFAKAQNNVKLPFYELPEYPESYTAGTVAGRMVESLGFRYYWATEGLTEVDLVYKPNNDVRSTSETIDHIYNLSLVVVNATLNKPNSKNDVEMTFEEQRIQTLLNLQEAANILNASDDISQYKIIFGTNEIPFWNEINGPIADAIWHCGQIASFRRSSGNPINPKVDQFNGKVKP</sequence>
<name>A0A5D0GFF5_9FLAO</name>
<dbReference type="Proteomes" id="UP000324550">
    <property type="component" value="Unassembled WGS sequence"/>
</dbReference>
<feature type="chain" id="PRO_5023049438" description="DinB family protein" evidence="1">
    <location>
        <begin position="21"/>
        <end position="190"/>
    </location>
</feature>
<dbReference type="InterPro" id="IPR034660">
    <property type="entry name" value="DinB/YfiT-like"/>
</dbReference>
<evidence type="ECO:0008006" key="4">
    <source>
        <dbReference type="Google" id="ProtNLM"/>
    </source>
</evidence>
<feature type="signal peptide" evidence="1">
    <location>
        <begin position="1"/>
        <end position="20"/>
    </location>
</feature>
<dbReference type="EMBL" id="VSFC01000022">
    <property type="protein sequence ID" value="TYA57521.1"/>
    <property type="molecule type" value="Genomic_DNA"/>
</dbReference>
<dbReference type="RefSeq" id="WP_148453865.1">
    <property type="nucleotide sequence ID" value="NZ_VSFC01000022.1"/>
</dbReference>
<keyword evidence="1" id="KW-0732">Signal</keyword>
<reference evidence="2 3" key="1">
    <citation type="submission" date="2019-08" db="EMBL/GenBank/DDBJ databases">
        <title>Formosa sediminis sp. nov., isolated from marine sediment.</title>
        <authorList>
            <person name="Cao W.R."/>
        </authorList>
    </citation>
    <scope>NUCLEOTIDE SEQUENCE [LARGE SCALE GENOMIC DNA]</scope>
    <source>
        <strain evidence="2 3">1494</strain>
    </source>
</reference>
<proteinExistence type="predicted"/>
<organism evidence="2 3">
    <name type="scientific">Formosa maritima</name>
    <dbReference type="NCBI Taxonomy" id="2592046"/>
    <lineage>
        <taxon>Bacteria</taxon>
        <taxon>Pseudomonadati</taxon>
        <taxon>Bacteroidota</taxon>
        <taxon>Flavobacteriia</taxon>
        <taxon>Flavobacteriales</taxon>
        <taxon>Flavobacteriaceae</taxon>
        <taxon>Formosa</taxon>
    </lineage>
</organism>
<dbReference type="AlphaFoldDB" id="A0A5D0GFF5"/>
<accession>A0A5D0GFF5</accession>
<protein>
    <recommendedName>
        <fullName evidence="4">DinB family protein</fullName>
    </recommendedName>
</protein>
<dbReference type="Gene3D" id="1.20.120.450">
    <property type="entry name" value="dinb family like domain"/>
    <property type="match status" value="1"/>
</dbReference>
<dbReference type="OrthoDB" id="837585at2"/>
<comment type="caution">
    <text evidence="2">The sequence shown here is derived from an EMBL/GenBank/DDBJ whole genome shotgun (WGS) entry which is preliminary data.</text>
</comment>
<evidence type="ECO:0000313" key="2">
    <source>
        <dbReference type="EMBL" id="TYA57521.1"/>
    </source>
</evidence>
<dbReference type="SUPFAM" id="SSF109854">
    <property type="entry name" value="DinB/YfiT-like putative metalloenzymes"/>
    <property type="match status" value="1"/>
</dbReference>
<gene>
    <name evidence="2" type="ORF">FVF61_04645</name>
</gene>
<keyword evidence="3" id="KW-1185">Reference proteome</keyword>
<evidence type="ECO:0000313" key="3">
    <source>
        <dbReference type="Proteomes" id="UP000324550"/>
    </source>
</evidence>
<evidence type="ECO:0000256" key="1">
    <source>
        <dbReference type="SAM" id="SignalP"/>
    </source>
</evidence>